<dbReference type="GO" id="GO:0005524">
    <property type="term" value="F:ATP binding"/>
    <property type="evidence" value="ECO:0007669"/>
    <property type="project" value="InterPro"/>
</dbReference>
<dbReference type="Gene3D" id="3.40.50.300">
    <property type="entry name" value="P-loop containing nucleotide triphosphate hydrolases"/>
    <property type="match status" value="2"/>
</dbReference>
<dbReference type="PIRSF" id="PIRSF029347">
    <property type="entry name" value="RecF"/>
    <property type="match status" value="1"/>
</dbReference>
<dbReference type="RefSeq" id="WP_079544115.1">
    <property type="nucleotide sequence ID" value="NZ_LT670844.1"/>
</dbReference>
<gene>
    <name evidence="2" type="ORF">SAMN05444159_7075</name>
</gene>
<dbReference type="Proteomes" id="UP000189935">
    <property type="component" value="Chromosome I"/>
</dbReference>
<dbReference type="FunFam" id="3.40.50.300:FF:002708">
    <property type="entry name" value="FeS assembly ATPase SufC"/>
    <property type="match status" value="1"/>
</dbReference>
<reference evidence="2 3" key="1">
    <citation type="submission" date="2016-11" db="EMBL/GenBank/DDBJ databases">
        <authorList>
            <person name="Jaros S."/>
            <person name="Januszkiewicz K."/>
            <person name="Wedrychowicz H."/>
        </authorList>
    </citation>
    <scope>NUCLEOTIDE SEQUENCE [LARGE SCALE GENOMIC DNA]</scope>
    <source>
        <strain evidence="2 3">GAS499</strain>
    </source>
</reference>
<dbReference type="EMBL" id="LT670844">
    <property type="protein sequence ID" value="SHL87985.1"/>
    <property type="molecule type" value="Genomic_DNA"/>
</dbReference>
<dbReference type="InterPro" id="IPR003959">
    <property type="entry name" value="ATPase_AAA_core"/>
</dbReference>
<dbReference type="AlphaFoldDB" id="A0A1M7E884"/>
<sequence length="382" mass="41787">MITRLAISGYRSLRDIRVTLGPLNVVTGANGSGKSSLYRALRLLADIAQGRIIQSLATEGGLQSTLWAGPEAFSRAMKAGTQPVQGLVRKNPISLKLGFAGDDYGYAIDLGLPQDSIFPNDPVIKVESLWTGERLGRANAFAVRNGPYVRIRNDNGEWRDAYQHLAPFDSMMTHCSDPREALELLLLRERMRDWRFYDHLRTDRDSPSRRPQVGTYTPVLASEGSDLAAAVQTIRGMGAGGDLDAAIADAFPGGRVVVTHTDGYFEVEMRQHGLLRPLKAAELSDGTLRYLLLVAALLSPRPPALMILNEPETSLHPDLLPPLARLIAQASKRSQIIVVSHAQTLVAALDAQGDSSQIVLEKELGETVVRDGEPPNWTWPSR</sequence>
<dbReference type="InterPro" id="IPR014555">
    <property type="entry name" value="RecF-like"/>
</dbReference>
<evidence type="ECO:0000313" key="3">
    <source>
        <dbReference type="Proteomes" id="UP000189935"/>
    </source>
</evidence>
<dbReference type="GO" id="GO:0016887">
    <property type="term" value="F:ATP hydrolysis activity"/>
    <property type="evidence" value="ECO:0007669"/>
    <property type="project" value="InterPro"/>
</dbReference>
<organism evidence="2 3">
    <name type="scientific">Bradyrhizobium lablabi</name>
    <dbReference type="NCBI Taxonomy" id="722472"/>
    <lineage>
        <taxon>Bacteria</taxon>
        <taxon>Pseudomonadati</taxon>
        <taxon>Pseudomonadota</taxon>
        <taxon>Alphaproteobacteria</taxon>
        <taxon>Hyphomicrobiales</taxon>
        <taxon>Nitrobacteraceae</taxon>
        <taxon>Bradyrhizobium</taxon>
    </lineage>
</organism>
<evidence type="ECO:0000259" key="1">
    <source>
        <dbReference type="Pfam" id="PF13304"/>
    </source>
</evidence>
<evidence type="ECO:0000313" key="2">
    <source>
        <dbReference type="EMBL" id="SHL87985.1"/>
    </source>
</evidence>
<feature type="domain" description="ATPase AAA-type core" evidence="1">
    <location>
        <begin position="23"/>
        <end position="346"/>
    </location>
</feature>
<dbReference type="GO" id="GO:0000731">
    <property type="term" value="P:DNA synthesis involved in DNA repair"/>
    <property type="evidence" value="ECO:0007669"/>
    <property type="project" value="TreeGrafter"/>
</dbReference>
<dbReference type="GO" id="GO:0006302">
    <property type="term" value="P:double-strand break repair"/>
    <property type="evidence" value="ECO:0007669"/>
    <property type="project" value="TreeGrafter"/>
</dbReference>
<accession>A0A1M7E884</accession>
<name>A0A1M7E884_9BRAD</name>
<dbReference type="InterPro" id="IPR027417">
    <property type="entry name" value="P-loop_NTPase"/>
</dbReference>
<dbReference type="FunFam" id="3.40.50.300:FF:002534">
    <property type="entry name" value="Putative RecF protein"/>
    <property type="match status" value="1"/>
</dbReference>
<dbReference type="Pfam" id="PF13304">
    <property type="entry name" value="AAA_21"/>
    <property type="match status" value="1"/>
</dbReference>
<proteinExistence type="predicted"/>
<dbReference type="PANTHER" id="PTHR32182:SF25">
    <property type="entry name" value="SLR1056 PROTEIN"/>
    <property type="match status" value="1"/>
</dbReference>
<dbReference type="OrthoDB" id="7596665at2"/>
<protein>
    <submittedName>
        <fullName evidence="2">Predicted ATPase</fullName>
    </submittedName>
</protein>
<dbReference type="SUPFAM" id="SSF52540">
    <property type="entry name" value="P-loop containing nucleoside triphosphate hydrolases"/>
    <property type="match status" value="1"/>
</dbReference>
<dbReference type="PANTHER" id="PTHR32182">
    <property type="entry name" value="DNA REPLICATION AND REPAIR PROTEIN RECF"/>
    <property type="match status" value="1"/>
</dbReference>